<organism evidence="2 3">
    <name type="scientific">Ephemerocybe angulata</name>
    <dbReference type="NCBI Taxonomy" id="980116"/>
    <lineage>
        <taxon>Eukaryota</taxon>
        <taxon>Fungi</taxon>
        <taxon>Dikarya</taxon>
        <taxon>Basidiomycota</taxon>
        <taxon>Agaricomycotina</taxon>
        <taxon>Agaricomycetes</taxon>
        <taxon>Agaricomycetidae</taxon>
        <taxon>Agaricales</taxon>
        <taxon>Agaricineae</taxon>
        <taxon>Psathyrellaceae</taxon>
        <taxon>Ephemerocybe</taxon>
    </lineage>
</organism>
<comment type="caution">
    <text evidence="2">The sequence shown here is derived from an EMBL/GenBank/DDBJ whole genome shotgun (WGS) entry which is preliminary data.</text>
</comment>
<accession>A0A8H6MBN5</accession>
<dbReference type="Proteomes" id="UP000521943">
    <property type="component" value="Unassembled WGS sequence"/>
</dbReference>
<dbReference type="OrthoDB" id="10542005at2759"/>
<keyword evidence="3" id="KW-1185">Reference proteome</keyword>
<sequence length="153" mass="16772">MLGTSSGQSRPAPFTLQAHTVLAGLISIRSFKQSHPNSLHTSSPHHSHRQAQLIKPLAGSISVVISRSRHRHGCQTTDHSRTRHPNWDIYTFCHSTDGISPSGRRITKETTGGVARPRGPPISSSQLPVSDVPCSDLGDRNRVHARLRNCPLR</sequence>
<gene>
    <name evidence="2" type="ORF">DFP72DRAFT_886056</name>
</gene>
<proteinExistence type="predicted"/>
<evidence type="ECO:0000313" key="2">
    <source>
        <dbReference type="EMBL" id="KAF6759231.1"/>
    </source>
</evidence>
<evidence type="ECO:0000256" key="1">
    <source>
        <dbReference type="SAM" id="MobiDB-lite"/>
    </source>
</evidence>
<dbReference type="AlphaFoldDB" id="A0A8H6MBN5"/>
<feature type="region of interest" description="Disordered" evidence="1">
    <location>
        <begin position="101"/>
        <end position="138"/>
    </location>
</feature>
<reference evidence="2 3" key="1">
    <citation type="submission" date="2020-07" db="EMBL/GenBank/DDBJ databases">
        <title>Comparative genomics of pyrophilous fungi reveals a link between fire events and developmental genes.</title>
        <authorList>
            <consortium name="DOE Joint Genome Institute"/>
            <person name="Steindorff A.S."/>
            <person name="Carver A."/>
            <person name="Calhoun S."/>
            <person name="Stillman K."/>
            <person name="Liu H."/>
            <person name="Lipzen A."/>
            <person name="Pangilinan J."/>
            <person name="Labutti K."/>
            <person name="Bruns T.D."/>
            <person name="Grigoriev I.V."/>
        </authorList>
    </citation>
    <scope>NUCLEOTIDE SEQUENCE [LARGE SCALE GENOMIC DNA]</scope>
    <source>
        <strain evidence="2 3">CBS 144469</strain>
    </source>
</reference>
<protein>
    <submittedName>
        <fullName evidence="2">Uncharacterized protein</fullName>
    </submittedName>
</protein>
<evidence type="ECO:0000313" key="3">
    <source>
        <dbReference type="Proteomes" id="UP000521943"/>
    </source>
</evidence>
<dbReference type="EMBL" id="JACGCI010000016">
    <property type="protein sequence ID" value="KAF6759231.1"/>
    <property type="molecule type" value="Genomic_DNA"/>
</dbReference>
<name>A0A8H6MBN5_9AGAR</name>
<feature type="non-terminal residue" evidence="2">
    <location>
        <position position="153"/>
    </location>
</feature>